<keyword evidence="2" id="KW-1185">Reference proteome</keyword>
<accession>A0ACA9KPW4</accession>
<proteinExistence type="predicted"/>
<comment type="caution">
    <text evidence="1">The sequence shown here is derived from an EMBL/GenBank/DDBJ whole genome shotgun (WGS) entry which is preliminary data.</text>
</comment>
<organism evidence="1 2">
    <name type="scientific">Racocetra persica</name>
    <dbReference type="NCBI Taxonomy" id="160502"/>
    <lineage>
        <taxon>Eukaryota</taxon>
        <taxon>Fungi</taxon>
        <taxon>Fungi incertae sedis</taxon>
        <taxon>Mucoromycota</taxon>
        <taxon>Glomeromycotina</taxon>
        <taxon>Glomeromycetes</taxon>
        <taxon>Diversisporales</taxon>
        <taxon>Gigasporaceae</taxon>
        <taxon>Racocetra</taxon>
    </lineage>
</organism>
<dbReference type="EMBL" id="CAJVQC010001055">
    <property type="protein sequence ID" value="CAG8486527.1"/>
    <property type="molecule type" value="Genomic_DNA"/>
</dbReference>
<sequence>MSNSPNKNCIGCHVTKSSEEFLNEKGDALTKYSKCRNNLKIAYLKNKLQGPIISHMNITEIVYNSLISLNNTNDFYEGENEALSMNFNIEFSTFQDFILEKDGSGLSNKENLDFEIGRCIIASISEGDGYSWVYNDKNKKKTSLLLIYYCNCRIELGKCQAKHPILDKQRDTPAFLDRYNCEGTIKIEIFSELDLIMIKYSHKMLHLQPSHVETSLEIKKFIQDNIYCSPA</sequence>
<protein>
    <submittedName>
        <fullName evidence="1">9334_t:CDS:1</fullName>
    </submittedName>
</protein>
<gene>
    <name evidence="1" type="ORF">RPERSI_LOCUS1207</name>
</gene>
<dbReference type="Proteomes" id="UP000789920">
    <property type="component" value="Unassembled WGS sequence"/>
</dbReference>
<evidence type="ECO:0000313" key="1">
    <source>
        <dbReference type="EMBL" id="CAG8486527.1"/>
    </source>
</evidence>
<name>A0ACA9KPW4_9GLOM</name>
<evidence type="ECO:0000313" key="2">
    <source>
        <dbReference type="Proteomes" id="UP000789920"/>
    </source>
</evidence>
<reference evidence="1" key="1">
    <citation type="submission" date="2021-06" db="EMBL/GenBank/DDBJ databases">
        <authorList>
            <person name="Kallberg Y."/>
            <person name="Tangrot J."/>
            <person name="Rosling A."/>
        </authorList>
    </citation>
    <scope>NUCLEOTIDE SEQUENCE</scope>
    <source>
        <strain evidence="1">MA461A</strain>
    </source>
</reference>